<dbReference type="AlphaFoldDB" id="A0A9D4RGD4"/>
<evidence type="ECO:0000313" key="2">
    <source>
        <dbReference type="Proteomes" id="UP000828390"/>
    </source>
</evidence>
<organism evidence="1 2">
    <name type="scientific">Dreissena polymorpha</name>
    <name type="common">Zebra mussel</name>
    <name type="synonym">Mytilus polymorpha</name>
    <dbReference type="NCBI Taxonomy" id="45954"/>
    <lineage>
        <taxon>Eukaryota</taxon>
        <taxon>Metazoa</taxon>
        <taxon>Spiralia</taxon>
        <taxon>Lophotrochozoa</taxon>
        <taxon>Mollusca</taxon>
        <taxon>Bivalvia</taxon>
        <taxon>Autobranchia</taxon>
        <taxon>Heteroconchia</taxon>
        <taxon>Euheterodonta</taxon>
        <taxon>Imparidentia</taxon>
        <taxon>Neoheterodontei</taxon>
        <taxon>Myida</taxon>
        <taxon>Dreissenoidea</taxon>
        <taxon>Dreissenidae</taxon>
        <taxon>Dreissena</taxon>
    </lineage>
</organism>
<keyword evidence="2" id="KW-1185">Reference proteome</keyword>
<reference evidence="1" key="1">
    <citation type="journal article" date="2019" name="bioRxiv">
        <title>The Genome of the Zebra Mussel, Dreissena polymorpha: A Resource for Invasive Species Research.</title>
        <authorList>
            <person name="McCartney M.A."/>
            <person name="Auch B."/>
            <person name="Kono T."/>
            <person name="Mallez S."/>
            <person name="Zhang Y."/>
            <person name="Obille A."/>
            <person name="Becker A."/>
            <person name="Abrahante J.E."/>
            <person name="Garbe J."/>
            <person name="Badalamenti J.P."/>
            <person name="Herman A."/>
            <person name="Mangelson H."/>
            <person name="Liachko I."/>
            <person name="Sullivan S."/>
            <person name="Sone E.D."/>
            <person name="Koren S."/>
            <person name="Silverstein K.A.T."/>
            <person name="Beckman K.B."/>
            <person name="Gohl D.M."/>
        </authorList>
    </citation>
    <scope>NUCLEOTIDE SEQUENCE</scope>
    <source>
        <strain evidence="1">Duluth1</strain>
        <tissue evidence="1">Whole animal</tissue>
    </source>
</reference>
<protein>
    <submittedName>
        <fullName evidence="1">Uncharacterized protein</fullName>
    </submittedName>
</protein>
<evidence type="ECO:0000313" key="1">
    <source>
        <dbReference type="EMBL" id="KAH3865275.1"/>
    </source>
</evidence>
<dbReference type="EMBL" id="JAIWYP010000002">
    <property type="protein sequence ID" value="KAH3865275.1"/>
    <property type="molecule type" value="Genomic_DNA"/>
</dbReference>
<accession>A0A9D4RGD4</accession>
<proteinExistence type="predicted"/>
<dbReference type="Proteomes" id="UP000828390">
    <property type="component" value="Unassembled WGS sequence"/>
</dbReference>
<name>A0A9D4RGD4_DREPO</name>
<gene>
    <name evidence="1" type="ORF">DPMN_028314</name>
</gene>
<comment type="caution">
    <text evidence="1">The sequence shown here is derived from an EMBL/GenBank/DDBJ whole genome shotgun (WGS) entry which is preliminary data.</text>
</comment>
<reference evidence="1" key="2">
    <citation type="submission" date="2020-11" db="EMBL/GenBank/DDBJ databases">
        <authorList>
            <person name="McCartney M.A."/>
            <person name="Auch B."/>
            <person name="Kono T."/>
            <person name="Mallez S."/>
            <person name="Becker A."/>
            <person name="Gohl D.M."/>
            <person name="Silverstein K.A.T."/>
            <person name="Koren S."/>
            <person name="Bechman K.B."/>
            <person name="Herman A."/>
            <person name="Abrahante J.E."/>
            <person name="Garbe J."/>
        </authorList>
    </citation>
    <scope>NUCLEOTIDE SEQUENCE</scope>
    <source>
        <strain evidence="1">Duluth1</strain>
        <tissue evidence="1">Whole animal</tissue>
    </source>
</reference>
<sequence length="70" mass="7798">MCYHGHCRLLLERRGTTVYSKVNDALCDDGNGRELLSSDLYVNNWSSSGYGEVQQQDRVGPSIPLTHRGA</sequence>